<evidence type="ECO:0000256" key="1">
    <source>
        <dbReference type="ARBA" id="ARBA00007401"/>
    </source>
</evidence>
<dbReference type="SUPFAM" id="SSF49303">
    <property type="entry name" value="beta-Galactosidase/glucuronidase domain"/>
    <property type="match status" value="1"/>
</dbReference>
<dbReference type="Gene3D" id="3.20.20.80">
    <property type="entry name" value="Glycosidases"/>
    <property type="match status" value="1"/>
</dbReference>
<dbReference type="InterPro" id="IPR013783">
    <property type="entry name" value="Ig-like_fold"/>
</dbReference>
<dbReference type="Pfam" id="PF02837">
    <property type="entry name" value="Glyco_hydro_2_N"/>
    <property type="match status" value="1"/>
</dbReference>
<dbReference type="InterPro" id="IPR008979">
    <property type="entry name" value="Galactose-bd-like_sf"/>
</dbReference>
<evidence type="ECO:0000313" key="7">
    <source>
        <dbReference type="EMBL" id="MBO8443376.1"/>
    </source>
</evidence>
<dbReference type="Pfam" id="PF02836">
    <property type="entry name" value="Glyco_hydro_2_C"/>
    <property type="match status" value="1"/>
</dbReference>
<dbReference type="InterPro" id="IPR006103">
    <property type="entry name" value="Glyco_hydro_2_cat"/>
</dbReference>
<comment type="similarity">
    <text evidence="1">Belongs to the glycosyl hydrolase 2 family.</text>
</comment>
<gene>
    <name evidence="7" type="ORF">IAC42_06410</name>
</gene>
<evidence type="ECO:0000313" key="8">
    <source>
        <dbReference type="Proteomes" id="UP000823633"/>
    </source>
</evidence>
<dbReference type="GO" id="GO:0004553">
    <property type="term" value="F:hydrolase activity, hydrolyzing O-glycosyl compounds"/>
    <property type="evidence" value="ECO:0007669"/>
    <property type="project" value="InterPro"/>
</dbReference>
<dbReference type="SUPFAM" id="SSF49785">
    <property type="entry name" value="Galactose-binding domain-like"/>
    <property type="match status" value="1"/>
</dbReference>
<dbReference type="Gene3D" id="2.60.120.260">
    <property type="entry name" value="Galactose-binding domain-like"/>
    <property type="match status" value="1"/>
</dbReference>
<feature type="domain" description="Glycoside hydrolase family 2 immunoglobulin-like beta-sandwich" evidence="4">
    <location>
        <begin position="156"/>
        <end position="243"/>
    </location>
</feature>
<organism evidence="7 8">
    <name type="scientific">Candidatus Aphodenecus pullistercoris</name>
    <dbReference type="NCBI Taxonomy" id="2840669"/>
    <lineage>
        <taxon>Bacteria</taxon>
        <taxon>Pseudomonadati</taxon>
        <taxon>Spirochaetota</taxon>
        <taxon>Spirochaetia</taxon>
        <taxon>Spirochaetales</taxon>
        <taxon>Candidatus Aphodenecus</taxon>
    </lineage>
</organism>
<comment type="caution">
    <text evidence="7">The sequence shown here is derived from an EMBL/GenBank/DDBJ whole genome shotgun (WGS) entry which is preliminary data.</text>
</comment>
<dbReference type="InterPro" id="IPR036156">
    <property type="entry name" value="Beta-gal/glucu_dom_sf"/>
</dbReference>
<keyword evidence="3" id="KW-0326">Glycosidase</keyword>
<evidence type="ECO:0000259" key="4">
    <source>
        <dbReference type="Pfam" id="PF00703"/>
    </source>
</evidence>
<dbReference type="AlphaFoldDB" id="A0A9D9E8Q6"/>
<dbReference type="SUPFAM" id="SSF51445">
    <property type="entry name" value="(Trans)glycosidases"/>
    <property type="match status" value="1"/>
</dbReference>
<dbReference type="EMBL" id="JADIMU010000041">
    <property type="protein sequence ID" value="MBO8443376.1"/>
    <property type="molecule type" value="Genomic_DNA"/>
</dbReference>
<dbReference type="GO" id="GO:0005975">
    <property type="term" value="P:carbohydrate metabolic process"/>
    <property type="evidence" value="ECO:0007669"/>
    <property type="project" value="InterPro"/>
</dbReference>
<dbReference type="PANTHER" id="PTHR42732">
    <property type="entry name" value="BETA-GALACTOSIDASE"/>
    <property type="match status" value="1"/>
</dbReference>
<name>A0A9D9E8Q6_9SPIR</name>
<evidence type="ECO:0000256" key="3">
    <source>
        <dbReference type="ARBA" id="ARBA00023295"/>
    </source>
</evidence>
<keyword evidence="2" id="KW-0378">Hydrolase</keyword>
<dbReference type="Pfam" id="PF00703">
    <property type="entry name" value="Glyco_hydro_2"/>
    <property type="match status" value="1"/>
</dbReference>
<evidence type="ECO:0000259" key="5">
    <source>
        <dbReference type="Pfam" id="PF02836"/>
    </source>
</evidence>
<reference evidence="7" key="1">
    <citation type="submission" date="2020-10" db="EMBL/GenBank/DDBJ databases">
        <authorList>
            <person name="Gilroy R."/>
        </authorList>
    </citation>
    <scope>NUCLEOTIDE SEQUENCE</scope>
    <source>
        <strain evidence="7">11167</strain>
    </source>
</reference>
<protein>
    <submittedName>
        <fullName evidence="7">Beta-galactosidase</fullName>
    </submittedName>
</protein>
<dbReference type="InterPro" id="IPR006102">
    <property type="entry name" value="Ig-like_GH2"/>
</dbReference>
<feature type="domain" description="Glycosyl hydrolases family 2 sugar binding" evidence="6">
    <location>
        <begin position="48"/>
        <end position="114"/>
    </location>
</feature>
<dbReference type="Proteomes" id="UP000823633">
    <property type="component" value="Unassembled WGS sequence"/>
</dbReference>
<evidence type="ECO:0000259" key="6">
    <source>
        <dbReference type="Pfam" id="PF02837"/>
    </source>
</evidence>
<sequence length="548" mass="61977">MREKLSLDGKWSYRLVTQEGKELSGQINVPYPVESPLSGVGYKGFVRSLNYSRSVKLPPIHGRIIISFMAVDYKCVLSVNGHEVGQHRGGYSPFSFDITRFVVEGVNEVSLDVIDDVSQVNQPRGKQCVDPDPHGCFYTRVTGIWQSVWIEERADVHIQDLRVDSSNADGNVDFFISLSGRAECEAVLLVDGVEVERSASDDTHLHIHHRVDDPRLWSPDDPQLYSYEVRLGEDSVSGHFGFRSLTWSTDGIHINGKRTVLALVMDQGYYGDGIYTPTGEEEFERDIRLAKSLGFNGARLHEKVFPEAYLVLADRLGFLVFNEYPSWGLDSTSMDTFDIMAKEWSECVTRASSHPSVICHVPFNETVIGQNDELIRKVYELTRQLDPSRPVIDTSGFYHVVTDIYDIHDYEQDAQVLVDNYQGPLGSLGHDQYRGRYGYDGKVPLFMSEFGGTYYDPENFPSGLFPKQDEAWLKWPPVKSEEDYVQRLVSLIDALSLCPFIGFCLTQLYDVEAEINGLFTSDRKPKFSLASYARIAGAIGSYRRREGK</sequence>
<dbReference type="Gene3D" id="2.60.40.10">
    <property type="entry name" value="Immunoglobulins"/>
    <property type="match status" value="1"/>
</dbReference>
<dbReference type="InterPro" id="IPR017853">
    <property type="entry name" value="GH"/>
</dbReference>
<reference evidence="7" key="2">
    <citation type="journal article" date="2021" name="PeerJ">
        <title>Extensive microbial diversity within the chicken gut microbiome revealed by metagenomics and culture.</title>
        <authorList>
            <person name="Gilroy R."/>
            <person name="Ravi A."/>
            <person name="Getino M."/>
            <person name="Pursley I."/>
            <person name="Horton D.L."/>
            <person name="Alikhan N.F."/>
            <person name="Baker D."/>
            <person name="Gharbi K."/>
            <person name="Hall N."/>
            <person name="Watson M."/>
            <person name="Adriaenssens E.M."/>
            <person name="Foster-Nyarko E."/>
            <person name="Jarju S."/>
            <person name="Secka A."/>
            <person name="Antonio M."/>
            <person name="Oren A."/>
            <person name="Chaudhuri R.R."/>
            <person name="La Ragione R."/>
            <person name="Hildebrand F."/>
            <person name="Pallen M.J."/>
        </authorList>
    </citation>
    <scope>NUCLEOTIDE SEQUENCE</scope>
    <source>
        <strain evidence="7">11167</strain>
    </source>
</reference>
<dbReference type="InterPro" id="IPR006104">
    <property type="entry name" value="Glyco_hydro_2_N"/>
</dbReference>
<dbReference type="InterPro" id="IPR051913">
    <property type="entry name" value="GH2_Domain-Containing"/>
</dbReference>
<evidence type="ECO:0000256" key="2">
    <source>
        <dbReference type="ARBA" id="ARBA00022801"/>
    </source>
</evidence>
<proteinExistence type="inferred from homology"/>
<feature type="domain" description="Glycoside hydrolase family 2 catalytic" evidence="5">
    <location>
        <begin position="280"/>
        <end position="532"/>
    </location>
</feature>
<dbReference type="PANTHER" id="PTHR42732:SF3">
    <property type="entry name" value="HYDROLASE"/>
    <property type="match status" value="1"/>
</dbReference>
<accession>A0A9D9E8Q6</accession>